<reference evidence="2" key="1">
    <citation type="submission" date="2023-03" db="EMBL/GenBank/DDBJ databases">
        <authorList>
            <person name="Steffen K."/>
            <person name="Cardenas P."/>
        </authorList>
    </citation>
    <scope>NUCLEOTIDE SEQUENCE</scope>
</reference>
<name>A0AA35XFK9_GEOBA</name>
<dbReference type="AlphaFoldDB" id="A0AA35XFK9"/>
<gene>
    <name evidence="2" type="ORF">GBAR_LOCUS31052</name>
</gene>
<dbReference type="EMBL" id="CASHTH010004417">
    <property type="protein sequence ID" value="CAI8057008.1"/>
    <property type="molecule type" value="Genomic_DNA"/>
</dbReference>
<evidence type="ECO:0000256" key="1">
    <source>
        <dbReference type="SAM" id="MobiDB-lite"/>
    </source>
</evidence>
<sequence length="97" mass="9741">TEGIAVSVVPGNVTKGLVVSVVPANVTKVVVLSAAGHSTEDVALPKPGPELCPTPVPEPAPAVVCGGKVCRLSPPTFTPPSPKFRPPPAPNLRPPSP</sequence>
<evidence type="ECO:0000313" key="2">
    <source>
        <dbReference type="EMBL" id="CAI8057008.1"/>
    </source>
</evidence>
<feature type="non-terminal residue" evidence="2">
    <location>
        <position position="97"/>
    </location>
</feature>
<evidence type="ECO:0000313" key="3">
    <source>
        <dbReference type="Proteomes" id="UP001174909"/>
    </source>
</evidence>
<feature type="region of interest" description="Disordered" evidence="1">
    <location>
        <begin position="76"/>
        <end position="97"/>
    </location>
</feature>
<feature type="non-terminal residue" evidence="2">
    <location>
        <position position="1"/>
    </location>
</feature>
<proteinExistence type="predicted"/>
<comment type="caution">
    <text evidence="2">The sequence shown here is derived from an EMBL/GenBank/DDBJ whole genome shotgun (WGS) entry which is preliminary data.</text>
</comment>
<dbReference type="Proteomes" id="UP001174909">
    <property type="component" value="Unassembled WGS sequence"/>
</dbReference>
<accession>A0AA35XFK9</accession>
<organism evidence="2 3">
    <name type="scientific">Geodia barretti</name>
    <name type="common">Barrett's horny sponge</name>
    <dbReference type="NCBI Taxonomy" id="519541"/>
    <lineage>
        <taxon>Eukaryota</taxon>
        <taxon>Metazoa</taxon>
        <taxon>Porifera</taxon>
        <taxon>Demospongiae</taxon>
        <taxon>Heteroscleromorpha</taxon>
        <taxon>Tetractinellida</taxon>
        <taxon>Astrophorina</taxon>
        <taxon>Geodiidae</taxon>
        <taxon>Geodia</taxon>
    </lineage>
</organism>
<keyword evidence="3" id="KW-1185">Reference proteome</keyword>
<protein>
    <submittedName>
        <fullName evidence="2">Uncharacterized protein</fullName>
    </submittedName>
</protein>